<dbReference type="EMBL" id="LXYT01000001">
    <property type="protein sequence ID" value="OLY44416.1"/>
    <property type="molecule type" value="Genomic_DNA"/>
</dbReference>
<protein>
    <submittedName>
        <fullName evidence="3">Uncharacterized protein</fullName>
    </submittedName>
</protein>
<evidence type="ECO:0000256" key="1">
    <source>
        <dbReference type="SAM" id="MobiDB-lite"/>
    </source>
</evidence>
<keyword evidence="2" id="KW-0732">Signal</keyword>
<gene>
    <name evidence="3" type="ORF">PEB0149_018850</name>
</gene>
<dbReference type="RefSeq" id="WP_075869923.1">
    <property type="nucleotide sequence ID" value="NZ_CALYQA010000002.1"/>
</dbReference>
<organism evidence="3 4">
    <name type="scientific">Bartonella apis</name>
    <dbReference type="NCBI Taxonomy" id="1686310"/>
    <lineage>
        <taxon>Bacteria</taxon>
        <taxon>Pseudomonadati</taxon>
        <taxon>Pseudomonadota</taxon>
        <taxon>Alphaproteobacteria</taxon>
        <taxon>Hyphomicrobiales</taxon>
        <taxon>Bartonellaceae</taxon>
        <taxon>Bartonella</taxon>
    </lineage>
</organism>
<keyword evidence="4" id="KW-1185">Reference proteome</keyword>
<feature type="compositionally biased region" description="Acidic residues" evidence="1">
    <location>
        <begin position="90"/>
        <end position="101"/>
    </location>
</feature>
<evidence type="ECO:0000313" key="3">
    <source>
        <dbReference type="EMBL" id="OLY44416.1"/>
    </source>
</evidence>
<proteinExistence type="predicted"/>
<sequence>MKKILAVSLAGLLAAGSMVLAAEARNASGDGSVEDSYVEGQKEKAPEADVHHDHGGKAGRHFGDGSREDSYVPGEKKDTPMDKTVIQDDEKGESDDGTPRK</sequence>
<feature type="signal peptide" evidence="2">
    <location>
        <begin position="1"/>
        <end position="21"/>
    </location>
</feature>
<evidence type="ECO:0000313" key="4">
    <source>
        <dbReference type="Proteomes" id="UP000187344"/>
    </source>
</evidence>
<feature type="region of interest" description="Disordered" evidence="1">
    <location>
        <begin position="25"/>
        <end position="101"/>
    </location>
</feature>
<dbReference type="Proteomes" id="UP000187344">
    <property type="component" value="Unassembled WGS sequence"/>
</dbReference>
<comment type="caution">
    <text evidence="3">The sequence shown here is derived from an EMBL/GenBank/DDBJ whole genome shotgun (WGS) entry which is preliminary data.</text>
</comment>
<dbReference type="GeneID" id="92990960"/>
<accession>A0A1R0FBP5</accession>
<feature type="chain" id="PRO_5013068101" evidence="2">
    <location>
        <begin position="22"/>
        <end position="101"/>
    </location>
</feature>
<dbReference type="AlphaFoldDB" id="A0A1R0FBP5"/>
<feature type="compositionally biased region" description="Basic and acidic residues" evidence="1">
    <location>
        <begin position="40"/>
        <end position="89"/>
    </location>
</feature>
<evidence type="ECO:0000256" key="2">
    <source>
        <dbReference type="SAM" id="SignalP"/>
    </source>
</evidence>
<dbReference type="OrthoDB" id="9907141at2"/>
<reference evidence="3 4" key="1">
    <citation type="submission" date="2016-12" db="EMBL/GenBank/DDBJ databases">
        <title>Comparative genomics of Bartonella apis.</title>
        <authorList>
            <person name="Engel P."/>
        </authorList>
    </citation>
    <scope>NUCLEOTIDE SEQUENCE [LARGE SCALE GENOMIC DNA]</scope>
    <source>
        <strain evidence="3 4">PEB0149</strain>
    </source>
</reference>
<name>A0A1R0FBP5_9HYPH</name>